<organism evidence="2 3">
    <name type="scientific">Durusdinium trenchii</name>
    <dbReference type="NCBI Taxonomy" id="1381693"/>
    <lineage>
        <taxon>Eukaryota</taxon>
        <taxon>Sar</taxon>
        <taxon>Alveolata</taxon>
        <taxon>Dinophyceae</taxon>
        <taxon>Suessiales</taxon>
        <taxon>Symbiodiniaceae</taxon>
        <taxon>Durusdinium</taxon>
    </lineage>
</organism>
<evidence type="ECO:0000313" key="3">
    <source>
        <dbReference type="Proteomes" id="UP001642464"/>
    </source>
</evidence>
<keyword evidence="3" id="KW-1185">Reference proteome</keyword>
<sequence length="261" mass="28238">MRPLLFLSLDPVKNVRLCWATVILPHLRKVGRLGQNRLVLAAAVSLRSTMDREVHRVLEEAKLPEVSDEEIAKLLEENQINAQCLQNELDDTDSGEVAGQEGETGSSSECGDVPALVTEAEEPREERLEERRLEGPQETPSLPLPPRPVPQALKPASPLLGPSLPSALRGNSPSTPPGHDAVEDGLVQQKEIEKELDETFSDRRLLVEAEALDPSSLGIQRKEPPEAAGAVGYSEANVGGDPAERAAERVLFGGPPTKRAL</sequence>
<reference evidence="2 3" key="1">
    <citation type="submission" date="2024-02" db="EMBL/GenBank/DDBJ databases">
        <authorList>
            <person name="Chen Y."/>
            <person name="Shah S."/>
            <person name="Dougan E. K."/>
            <person name="Thang M."/>
            <person name="Chan C."/>
        </authorList>
    </citation>
    <scope>NUCLEOTIDE SEQUENCE [LARGE SCALE GENOMIC DNA]</scope>
</reference>
<dbReference type="EMBL" id="CAXAMM010002224">
    <property type="protein sequence ID" value="CAK8995255.1"/>
    <property type="molecule type" value="Genomic_DNA"/>
</dbReference>
<accession>A0ABP0I1U1</accession>
<feature type="compositionally biased region" description="Low complexity" evidence="1">
    <location>
        <begin position="150"/>
        <end position="168"/>
    </location>
</feature>
<feature type="compositionally biased region" description="Basic and acidic residues" evidence="1">
    <location>
        <begin position="124"/>
        <end position="135"/>
    </location>
</feature>
<feature type="region of interest" description="Disordered" evidence="1">
    <location>
        <begin position="92"/>
        <end position="185"/>
    </location>
</feature>
<evidence type="ECO:0000256" key="1">
    <source>
        <dbReference type="SAM" id="MobiDB-lite"/>
    </source>
</evidence>
<proteinExistence type="predicted"/>
<gene>
    <name evidence="2" type="ORF">SCF082_LOCUS4268</name>
</gene>
<evidence type="ECO:0000313" key="2">
    <source>
        <dbReference type="EMBL" id="CAK8995255.1"/>
    </source>
</evidence>
<name>A0ABP0I1U1_9DINO</name>
<feature type="region of interest" description="Disordered" evidence="1">
    <location>
        <begin position="211"/>
        <end position="242"/>
    </location>
</feature>
<protein>
    <submittedName>
        <fullName evidence="2">Uncharacterized protein</fullName>
    </submittedName>
</protein>
<comment type="caution">
    <text evidence="2">The sequence shown here is derived from an EMBL/GenBank/DDBJ whole genome shotgun (WGS) entry which is preliminary data.</text>
</comment>
<dbReference type="Proteomes" id="UP001642464">
    <property type="component" value="Unassembled WGS sequence"/>
</dbReference>